<reference evidence="3" key="4">
    <citation type="submission" date="2024-02" db="EMBL/GenBank/DDBJ databases">
        <title>Comparative genomics of Cryptococcus and Kwoniella reveals pathogenesis evolution and contrasting modes of karyotype evolution via chromosome fusion or intercentromeric recombination.</title>
        <authorList>
            <person name="Coelho M.A."/>
            <person name="David-Palma M."/>
            <person name="Shea T."/>
            <person name="Bowers K."/>
            <person name="McGinley-Smith S."/>
            <person name="Mohammad A.W."/>
            <person name="Gnirke A."/>
            <person name="Yurkov A.M."/>
            <person name="Nowrousian M."/>
            <person name="Sun S."/>
            <person name="Cuomo C.A."/>
            <person name="Heitman J."/>
        </authorList>
    </citation>
    <scope>NUCLEOTIDE SEQUENCE</scope>
    <source>
        <strain evidence="3">CBS 10118</strain>
    </source>
</reference>
<reference evidence="3" key="2">
    <citation type="submission" date="2013-07" db="EMBL/GenBank/DDBJ databases">
        <authorList>
            <consortium name="The Broad Institute Genome Sequencing Platform"/>
            <person name="Cuomo C."/>
            <person name="Litvintseva A."/>
            <person name="Chen Y."/>
            <person name="Heitman J."/>
            <person name="Sun S."/>
            <person name="Springer D."/>
            <person name="Dromer F."/>
            <person name="Young S.K."/>
            <person name="Zeng Q."/>
            <person name="Gargeya S."/>
            <person name="Fitzgerald M."/>
            <person name="Abouelleil A."/>
            <person name="Alvarado L."/>
            <person name="Berlin A.M."/>
            <person name="Chapman S.B."/>
            <person name="Dewar J."/>
            <person name="Goldberg J."/>
            <person name="Griggs A."/>
            <person name="Gujja S."/>
            <person name="Hansen M."/>
            <person name="Howarth C."/>
            <person name="Imamovic A."/>
            <person name="Larimer J."/>
            <person name="McCowan C."/>
            <person name="Murphy C."/>
            <person name="Pearson M."/>
            <person name="Priest M."/>
            <person name="Roberts A."/>
            <person name="Saif S."/>
            <person name="Shea T."/>
            <person name="Sykes S."/>
            <person name="Wortman J."/>
            <person name="Nusbaum C."/>
            <person name="Birren B."/>
        </authorList>
    </citation>
    <scope>NUCLEOTIDE SEQUENCE</scope>
    <source>
        <strain evidence="3">CBS 10118</strain>
    </source>
</reference>
<reference evidence="2" key="3">
    <citation type="submission" date="2014-01" db="EMBL/GenBank/DDBJ databases">
        <title>Evolution of pathogenesis and genome organization in the Tremellales.</title>
        <authorList>
            <person name="Cuomo C."/>
            <person name="Litvintseva A."/>
            <person name="Heitman J."/>
            <person name="Chen Y."/>
            <person name="Sun S."/>
            <person name="Springer D."/>
            <person name="Dromer F."/>
            <person name="Young S."/>
            <person name="Zeng Q."/>
            <person name="Chapman S."/>
            <person name="Gujja S."/>
            <person name="Saif S."/>
            <person name="Birren B."/>
        </authorList>
    </citation>
    <scope>NUCLEOTIDE SEQUENCE</scope>
    <source>
        <strain evidence="2">CBS 10118</strain>
    </source>
</reference>
<dbReference type="EMBL" id="CP144542">
    <property type="protein sequence ID" value="WVW82499.1"/>
    <property type="molecule type" value="Genomic_DNA"/>
</dbReference>
<protein>
    <submittedName>
        <fullName evidence="2">Uncharacterized protein</fullName>
    </submittedName>
</protein>
<feature type="chain" id="PRO_5042334969" evidence="1">
    <location>
        <begin position="20"/>
        <end position="135"/>
    </location>
</feature>
<dbReference type="VEuPathDB" id="FungiDB:I302_03216"/>
<gene>
    <name evidence="2" type="ORF">I302_03216</name>
    <name evidence="3" type="ORF">I302_104510</name>
</gene>
<dbReference type="KEGG" id="kbi:30207615"/>
<feature type="signal peptide" evidence="1">
    <location>
        <begin position="1"/>
        <end position="19"/>
    </location>
</feature>
<evidence type="ECO:0000313" key="3">
    <source>
        <dbReference type="EMBL" id="WVW82499.1"/>
    </source>
</evidence>
<proteinExistence type="predicted"/>
<dbReference type="Proteomes" id="UP000092730">
    <property type="component" value="Chromosome 2"/>
</dbReference>
<evidence type="ECO:0000313" key="2">
    <source>
        <dbReference type="EMBL" id="OCF28357.1"/>
    </source>
</evidence>
<dbReference type="GeneID" id="30207615"/>
<accession>A0A1B9GBH6</accession>
<organism evidence="2">
    <name type="scientific">Kwoniella bestiolae CBS 10118</name>
    <dbReference type="NCBI Taxonomy" id="1296100"/>
    <lineage>
        <taxon>Eukaryota</taxon>
        <taxon>Fungi</taxon>
        <taxon>Dikarya</taxon>
        <taxon>Basidiomycota</taxon>
        <taxon>Agaricomycotina</taxon>
        <taxon>Tremellomycetes</taxon>
        <taxon>Tremellales</taxon>
        <taxon>Cryptococcaceae</taxon>
        <taxon>Kwoniella</taxon>
    </lineage>
</organism>
<evidence type="ECO:0000313" key="4">
    <source>
        <dbReference type="Proteomes" id="UP000092730"/>
    </source>
</evidence>
<dbReference type="RefSeq" id="XP_019049427.1">
    <property type="nucleotide sequence ID" value="XM_019189865.1"/>
</dbReference>
<sequence>MFHPRTIFAILPLLSSVISSPIHDKRQDEGTVYPAIRFTNDFPEVVYTGQTIDLSWEGGDGYYALYSIYFTQGQGSVRPGYYSHNMSETSLSVTLRDTVSPNTTLNFGIAEANADVNVEFGQSYQLSGAIPFIQA</sequence>
<dbReference type="OrthoDB" id="2563607at2759"/>
<keyword evidence="4" id="KW-1185">Reference proteome</keyword>
<name>A0A1B9GBH6_9TREE</name>
<reference evidence="2" key="1">
    <citation type="submission" date="2013-07" db="EMBL/GenBank/DDBJ databases">
        <title>The Genome Sequence of Cryptococcus bestiolae CBS10118.</title>
        <authorList>
            <consortium name="The Broad Institute Genome Sequencing Platform"/>
            <person name="Cuomo C."/>
            <person name="Litvintseva A."/>
            <person name="Chen Y."/>
            <person name="Heitman J."/>
            <person name="Sun S."/>
            <person name="Springer D."/>
            <person name="Dromer F."/>
            <person name="Young S.K."/>
            <person name="Zeng Q."/>
            <person name="Gargeya S."/>
            <person name="Fitzgerald M."/>
            <person name="Abouelleil A."/>
            <person name="Alvarado L."/>
            <person name="Berlin A.M."/>
            <person name="Chapman S.B."/>
            <person name="Dewar J."/>
            <person name="Goldberg J."/>
            <person name="Griggs A."/>
            <person name="Gujja S."/>
            <person name="Hansen M."/>
            <person name="Howarth C."/>
            <person name="Imamovic A."/>
            <person name="Larimer J."/>
            <person name="McCowan C."/>
            <person name="Murphy C."/>
            <person name="Pearson M."/>
            <person name="Priest M."/>
            <person name="Roberts A."/>
            <person name="Saif S."/>
            <person name="Shea T."/>
            <person name="Sykes S."/>
            <person name="Wortman J."/>
            <person name="Nusbaum C."/>
            <person name="Birren B."/>
        </authorList>
    </citation>
    <scope>NUCLEOTIDE SEQUENCE [LARGE SCALE GENOMIC DNA]</scope>
    <source>
        <strain evidence="2">CBS 10118</strain>
    </source>
</reference>
<dbReference type="AlphaFoldDB" id="A0A1B9GBH6"/>
<dbReference type="EMBL" id="KI894019">
    <property type="protein sequence ID" value="OCF28357.1"/>
    <property type="molecule type" value="Genomic_DNA"/>
</dbReference>
<evidence type="ECO:0000256" key="1">
    <source>
        <dbReference type="SAM" id="SignalP"/>
    </source>
</evidence>
<keyword evidence="1" id="KW-0732">Signal</keyword>